<comment type="similarity">
    <text evidence="2">Belongs to the bacterial solute-binding protein 8 family.</text>
</comment>
<comment type="caution">
    <text evidence="10">The sequence shown here is derived from an EMBL/GenBank/DDBJ whole genome shotgun (WGS) entry which is preliminary data.</text>
</comment>
<organism evidence="10 11">
    <name type="scientific">Cohnella fermenti</name>
    <dbReference type="NCBI Taxonomy" id="2565925"/>
    <lineage>
        <taxon>Bacteria</taxon>
        <taxon>Bacillati</taxon>
        <taxon>Bacillota</taxon>
        <taxon>Bacilli</taxon>
        <taxon>Bacillales</taxon>
        <taxon>Paenibacillaceae</taxon>
        <taxon>Cohnella</taxon>
    </lineage>
</organism>
<dbReference type="SUPFAM" id="SSF46689">
    <property type="entry name" value="Homeodomain-like"/>
    <property type="match status" value="2"/>
</dbReference>
<keyword evidence="6" id="KW-0238">DNA-binding</keyword>
<evidence type="ECO:0000259" key="9">
    <source>
        <dbReference type="PROSITE" id="PS50983"/>
    </source>
</evidence>
<dbReference type="EMBL" id="SSOB01000024">
    <property type="protein sequence ID" value="THF76587.1"/>
    <property type="molecule type" value="Genomic_DNA"/>
</dbReference>
<dbReference type="PROSITE" id="PS01124">
    <property type="entry name" value="HTH_ARAC_FAMILY_2"/>
    <property type="match status" value="1"/>
</dbReference>
<gene>
    <name evidence="10" type="ORF">E6C55_18820</name>
</gene>
<dbReference type="InterPro" id="IPR018062">
    <property type="entry name" value="HTH_AraC-typ_CS"/>
</dbReference>
<dbReference type="PROSITE" id="PS00041">
    <property type="entry name" value="HTH_ARAC_FAMILY_1"/>
    <property type="match status" value="1"/>
</dbReference>
<evidence type="ECO:0000313" key="11">
    <source>
        <dbReference type="Proteomes" id="UP000310636"/>
    </source>
</evidence>
<dbReference type="GO" id="GO:0043565">
    <property type="term" value="F:sequence-specific DNA binding"/>
    <property type="evidence" value="ECO:0007669"/>
    <property type="project" value="InterPro"/>
</dbReference>
<dbReference type="SUPFAM" id="SSF53807">
    <property type="entry name" value="Helical backbone' metal receptor"/>
    <property type="match status" value="1"/>
</dbReference>
<dbReference type="SMART" id="SM00342">
    <property type="entry name" value="HTH_ARAC"/>
    <property type="match status" value="1"/>
</dbReference>
<keyword evidence="3" id="KW-0813">Transport</keyword>
<feature type="domain" description="HTH araC/xylS-type" evidence="8">
    <location>
        <begin position="16"/>
        <end position="114"/>
    </location>
</feature>
<evidence type="ECO:0000256" key="3">
    <source>
        <dbReference type="ARBA" id="ARBA00022448"/>
    </source>
</evidence>
<keyword evidence="5" id="KW-0805">Transcription regulation</keyword>
<dbReference type="AlphaFoldDB" id="A0A4S4BQ87"/>
<dbReference type="InterPro" id="IPR051313">
    <property type="entry name" value="Bact_iron-sidero_bind"/>
</dbReference>
<dbReference type="PROSITE" id="PS50983">
    <property type="entry name" value="FE_B12_PBP"/>
    <property type="match status" value="1"/>
</dbReference>
<dbReference type="Proteomes" id="UP000310636">
    <property type="component" value="Unassembled WGS sequence"/>
</dbReference>
<evidence type="ECO:0000256" key="1">
    <source>
        <dbReference type="ARBA" id="ARBA00004196"/>
    </source>
</evidence>
<feature type="domain" description="Fe/B12 periplasmic-binding" evidence="9">
    <location>
        <begin position="120"/>
        <end position="383"/>
    </location>
</feature>
<dbReference type="OrthoDB" id="2461801at2"/>
<evidence type="ECO:0000256" key="7">
    <source>
        <dbReference type="ARBA" id="ARBA00023163"/>
    </source>
</evidence>
<evidence type="ECO:0000256" key="4">
    <source>
        <dbReference type="ARBA" id="ARBA00022729"/>
    </source>
</evidence>
<keyword evidence="7" id="KW-0804">Transcription</keyword>
<dbReference type="InterPro" id="IPR018060">
    <property type="entry name" value="HTH_AraC"/>
</dbReference>
<dbReference type="RefSeq" id="WP_136371361.1">
    <property type="nucleotide sequence ID" value="NZ_SSOB01000024.1"/>
</dbReference>
<dbReference type="Gene3D" id="3.40.50.1980">
    <property type="entry name" value="Nitrogenase molybdenum iron protein domain"/>
    <property type="match status" value="2"/>
</dbReference>
<dbReference type="GO" id="GO:1901678">
    <property type="term" value="P:iron coordination entity transport"/>
    <property type="evidence" value="ECO:0007669"/>
    <property type="project" value="UniProtKB-ARBA"/>
</dbReference>
<dbReference type="Gene3D" id="1.10.10.60">
    <property type="entry name" value="Homeodomain-like"/>
    <property type="match status" value="2"/>
</dbReference>
<evidence type="ECO:0000256" key="5">
    <source>
        <dbReference type="ARBA" id="ARBA00023015"/>
    </source>
</evidence>
<keyword evidence="11" id="KW-1185">Reference proteome</keyword>
<reference evidence="10 11" key="1">
    <citation type="submission" date="2019-04" db="EMBL/GenBank/DDBJ databases">
        <title>Cohnella sp. nov. isolated from preserved vegetables.</title>
        <authorList>
            <person name="Lin S.-Y."/>
            <person name="Hung M.-H."/>
            <person name="Young C.-C."/>
        </authorList>
    </citation>
    <scope>NUCLEOTIDE SEQUENCE [LARGE SCALE GENOMIC DNA]</scope>
    <source>
        <strain evidence="10 11">CC-MHH1044</strain>
    </source>
</reference>
<evidence type="ECO:0000259" key="8">
    <source>
        <dbReference type="PROSITE" id="PS01124"/>
    </source>
</evidence>
<dbReference type="PANTHER" id="PTHR30532:SF26">
    <property type="entry name" value="IRON(3+)-HYDROXAMATE-BINDING PROTEIN FHUD"/>
    <property type="match status" value="1"/>
</dbReference>
<protein>
    <submittedName>
        <fullName evidence="10">Helix-turn-helix domain-containing protein</fullName>
    </submittedName>
</protein>
<dbReference type="Pfam" id="PF12833">
    <property type="entry name" value="HTH_18"/>
    <property type="match status" value="1"/>
</dbReference>
<evidence type="ECO:0000313" key="10">
    <source>
        <dbReference type="EMBL" id="THF76587.1"/>
    </source>
</evidence>
<evidence type="ECO:0000256" key="2">
    <source>
        <dbReference type="ARBA" id="ARBA00008814"/>
    </source>
</evidence>
<dbReference type="GO" id="GO:0003700">
    <property type="term" value="F:DNA-binding transcription factor activity"/>
    <property type="evidence" value="ECO:0007669"/>
    <property type="project" value="InterPro"/>
</dbReference>
<dbReference type="InterPro" id="IPR009057">
    <property type="entry name" value="Homeodomain-like_sf"/>
</dbReference>
<dbReference type="InterPro" id="IPR002491">
    <property type="entry name" value="ABC_transptr_periplasmic_BD"/>
</dbReference>
<dbReference type="Pfam" id="PF01497">
    <property type="entry name" value="Peripla_BP_2"/>
    <property type="match status" value="1"/>
</dbReference>
<proteinExistence type="inferred from homology"/>
<accession>A0A4S4BQ87</accession>
<keyword evidence="4" id="KW-0732">Signal</keyword>
<evidence type="ECO:0000256" key="6">
    <source>
        <dbReference type="ARBA" id="ARBA00023125"/>
    </source>
</evidence>
<comment type="subcellular location">
    <subcellularLocation>
        <location evidence="1">Cell envelope</location>
    </subcellularLocation>
</comment>
<dbReference type="PANTHER" id="PTHR30532">
    <property type="entry name" value="IRON III DICITRATE-BINDING PERIPLASMIC PROTEIN"/>
    <property type="match status" value="1"/>
</dbReference>
<name>A0A4S4BQ87_9BACL</name>
<dbReference type="GO" id="GO:0030288">
    <property type="term" value="C:outer membrane-bounded periplasmic space"/>
    <property type="evidence" value="ECO:0007669"/>
    <property type="project" value="TreeGrafter"/>
</dbReference>
<sequence length="393" mass="44757">MTRDARRQAGFHSAITEAIHYMERHYASTIEHRELTNAARLSASHFSHMFRMQTGLRPTDYLADIRIRHAKKLLFPGGLSVKQTAREVGFEDEFYFSRRFKQRLGIAPQDYASIHHTAGRTVALSYSGQLLALGITPLGAPQQHLANRTIDRMKGKIVDIGDFFGVDLNAIRRLSPNLIITARELPRLENMGRQLRRIAPVAVYPWDCSDVFGHMRRIAALLDREGEAEAWFAGHLQDVELAREAIKPHVGPDETVAILRIYDGYIGLWSGREFGHVLYHSLGLLPPPEVAALMDKHKYFRSVQLEPEELIRYDSSRLFVSLGQDPASLGYYESLTRHPAWQRLTAVRTDRVYPVLDDMWKFYEPRAVASQLRDAVHRITGAFLSSPTRGMSI</sequence>